<accession>A0ABT9G997</accession>
<comment type="caution">
    <text evidence="1">The sequence shown here is derived from an EMBL/GenBank/DDBJ whole genome shotgun (WGS) entry which is preliminary data.</text>
</comment>
<evidence type="ECO:0000313" key="2">
    <source>
        <dbReference type="Proteomes" id="UP001242314"/>
    </source>
</evidence>
<dbReference type="Pfam" id="PF19924">
    <property type="entry name" value="DUF6387"/>
    <property type="match status" value="1"/>
</dbReference>
<dbReference type="Proteomes" id="UP001242314">
    <property type="component" value="Unassembled WGS sequence"/>
</dbReference>
<proteinExistence type="predicted"/>
<sequence>MKRIKSRKDIPWFDINNYDYIRNIDDIALLEEVIMRTCIYEHAGEGRIDKSGNSFIWSEILNGQPDTEQSFNNEPFDPKISQRSELKQQQLKVLSSNEAVNPVPCAMLDHYHSRLKEKENQQKLSAKDNEQEIIKFSYSDFMGDSSIICNIGLDNYTDDEILMALKHHLPLWRKDLNISEPKKRFIKPAEIEKIRDYRIIPFLDLMIWERDMDVTISKSVMATCVFPDGEIGEVDLANRNGKVNNLLDIILSEDFSVQKSTRNFDY</sequence>
<dbReference type="InterPro" id="IPR045664">
    <property type="entry name" value="DUF6387"/>
</dbReference>
<keyword evidence="2" id="KW-1185">Reference proteome</keyword>
<name>A0ABT9G997_9GAMM</name>
<gene>
    <name evidence="1" type="ORF">QDH73_00125</name>
</gene>
<reference evidence="1 2" key="1">
    <citation type="submission" date="2023-04" db="EMBL/GenBank/DDBJ databases">
        <title>Novel Pseudoalteromonas species isolated from Pacific coral.</title>
        <authorList>
            <person name="Videau P."/>
            <person name="Shlafstein M.D."/>
            <person name="Oline D.K."/>
            <person name="Strangman W.K."/>
            <person name="Hahnke R.L."/>
            <person name="Saw J.H."/>
            <person name="Ushijima B."/>
        </authorList>
    </citation>
    <scope>NUCLEOTIDE SEQUENCE [LARGE SCALE GENOMIC DNA]</scope>
    <source>
        <strain evidence="1 2">LMG 14908</strain>
    </source>
</reference>
<protein>
    <submittedName>
        <fullName evidence="1">DUF6387 family protein</fullName>
    </submittedName>
</protein>
<dbReference type="RefSeq" id="WP_039484742.1">
    <property type="nucleotide sequence ID" value="NZ_JASGWX010000001.1"/>
</dbReference>
<dbReference type="EMBL" id="JASGWX010000001">
    <property type="protein sequence ID" value="MDP4482450.1"/>
    <property type="molecule type" value="Genomic_DNA"/>
</dbReference>
<organism evidence="1 2">
    <name type="scientific">Pseudoalteromonas distincta</name>
    <dbReference type="NCBI Taxonomy" id="77608"/>
    <lineage>
        <taxon>Bacteria</taxon>
        <taxon>Pseudomonadati</taxon>
        <taxon>Pseudomonadota</taxon>
        <taxon>Gammaproteobacteria</taxon>
        <taxon>Alteromonadales</taxon>
        <taxon>Pseudoalteromonadaceae</taxon>
        <taxon>Pseudoalteromonas</taxon>
    </lineage>
</organism>
<evidence type="ECO:0000313" key="1">
    <source>
        <dbReference type="EMBL" id="MDP4482450.1"/>
    </source>
</evidence>